<gene>
    <name evidence="2" type="primary">caiA</name>
    <name evidence="2" type="ORF">ME0900_08460</name>
</gene>
<protein>
    <submittedName>
        <fullName evidence="2">Acyl-CoA dehydrogenase</fullName>
    </submittedName>
</protein>
<proteinExistence type="predicted"/>
<dbReference type="SUPFAM" id="SSF56645">
    <property type="entry name" value="Acyl-CoA dehydrogenase NM domain-like"/>
    <property type="match status" value="1"/>
</dbReference>
<evidence type="ECO:0000259" key="1">
    <source>
        <dbReference type="Pfam" id="PF02771"/>
    </source>
</evidence>
<dbReference type="InterPro" id="IPR037069">
    <property type="entry name" value="AcylCoA_DH/ox_N_sf"/>
</dbReference>
<feature type="domain" description="Acyl-CoA dehydrogenase/oxidase N-terminal" evidence="1">
    <location>
        <begin position="4"/>
        <end position="67"/>
    </location>
</feature>
<evidence type="ECO:0000313" key="2">
    <source>
        <dbReference type="EMBL" id="GMB86473.1"/>
    </source>
</evidence>
<dbReference type="GO" id="GO:0016627">
    <property type="term" value="F:oxidoreductase activity, acting on the CH-CH group of donors"/>
    <property type="evidence" value="ECO:0007669"/>
    <property type="project" value="InterPro"/>
</dbReference>
<dbReference type="InterPro" id="IPR009100">
    <property type="entry name" value="AcylCoA_DH/oxidase_NM_dom_sf"/>
</dbReference>
<dbReference type="EMBL" id="BSWK01000010">
    <property type="protein sequence ID" value="GMB86473.1"/>
    <property type="molecule type" value="Genomic_DNA"/>
</dbReference>
<sequence>MTNETELLQAVQQLADKDVAPFDLQIDRQAKLPNGLFQKIVDLGLLRAKIPKEYSGLDVSAQTAGLALLGPFDLILIGATIADYLRDRKFNSGKQKQGN</sequence>
<name>A0AAV5PFB7_LACDE</name>
<dbReference type="GO" id="GO:0050660">
    <property type="term" value="F:flavin adenine dinucleotide binding"/>
    <property type="evidence" value="ECO:0007669"/>
    <property type="project" value="InterPro"/>
</dbReference>
<reference evidence="2" key="1">
    <citation type="submission" date="2023-04" db="EMBL/GenBank/DDBJ databases">
        <title>Draft genome sequences of Lactobacillus delbrueckii subsp. bulgaricus ME-900 and ME-901 with improved acid tolerance.</title>
        <authorList>
            <person name="Ishida T."/>
            <person name="Yamamoto E."/>
            <person name="Koizumi A."/>
            <person name="Fujiwara S."/>
            <person name="Makino S."/>
            <person name="Kano H."/>
            <person name="Kimura K."/>
        </authorList>
    </citation>
    <scope>NUCLEOTIDE SEQUENCE</scope>
    <source>
        <strain evidence="2">ME-900</strain>
    </source>
</reference>
<dbReference type="RefSeq" id="WP_014564478.1">
    <property type="nucleotide sequence ID" value="NZ_BSWJ01000006.1"/>
</dbReference>
<evidence type="ECO:0000313" key="3">
    <source>
        <dbReference type="Proteomes" id="UP001165243"/>
    </source>
</evidence>
<dbReference type="InterPro" id="IPR013786">
    <property type="entry name" value="AcylCoA_DH/ox_N"/>
</dbReference>
<dbReference type="Gene3D" id="1.10.540.10">
    <property type="entry name" value="Acyl-CoA dehydrogenase/oxidase, N-terminal domain"/>
    <property type="match status" value="1"/>
</dbReference>
<dbReference type="AlphaFoldDB" id="A0AAV5PFB7"/>
<comment type="caution">
    <text evidence="2">The sequence shown here is derived from an EMBL/GenBank/DDBJ whole genome shotgun (WGS) entry which is preliminary data.</text>
</comment>
<dbReference type="Pfam" id="PF02771">
    <property type="entry name" value="Acyl-CoA_dh_N"/>
    <property type="match status" value="1"/>
</dbReference>
<organism evidence="2 3">
    <name type="scientific">Lactobacillus delbrueckii subsp. bulgaricus</name>
    <dbReference type="NCBI Taxonomy" id="1585"/>
    <lineage>
        <taxon>Bacteria</taxon>
        <taxon>Bacillati</taxon>
        <taxon>Bacillota</taxon>
        <taxon>Bacilli</taxon>
        <taxon>Lactobacillales</taxon>
        <taxon>Lactobacillaceae</taxon>
        <taxon>Lactobacillus</taxon>
    </lineage>
</organism>
<dbReference type="Proteomes" id="UP001165243">
    <property type="component" value="Unassembled WGS sequence"/>
</dbReference>
<accession>A0AAV5PFB7</accession>